<evidence type="ECO:0000313" key="1">
    <source>
        <dbReference type="EMBL" id="CAI8009372.1"/>
    </source>
</evidence>
<dbReference type="Proteomes" id="UP001174909">
    <property type="component" value="Unassembled WGS sequence"/>
</dbReference>
<dbReference type="EMBL" id="CASHTH010000953">
    <property type="protein sequence ID" value="CAI8009372.1"/>
    <property type="molecule type" value="Genomic_DNA"/>
</dbReference>
<gene>
    <name evidence="1" type="ORF">GBAR_LOCUS6308</name>
</gene>
<reference evidence="1" key="1">
    <citation type="submission" date="2023-03" db="EMBL/GenBank/DDBJ databases">
        <authorList>
            <person name="Steffen K."/>
            <person name="Cardenas P."/>
        </authorList>
    </citation>
    <scope>NUCLEOTIDE SEQUENCE</scope>
</reference>
<keyword evidence="2" id="KW-1185">Reference proteome</keyword>
<comment type="caution">
    <text evidence="1">The sequence shown here is derived from an EMBL/GenBank/DDBJ whole genome shotgun (WGS) entry which is preliminary data.</text>
</comment>
<protein>
    <submittedName>
        <fullName evidence="1">Uncharacterized protein</fullName>
    </submittedName>
</protein>
<proteinExistence type="predicted"/>
<organism evidence="1 2">
    <name type="scientific">Geodia barretti</name>
    <name type="common">Barrett's horny sponge</name>
    <dbReference type="NCBI Taxonomy" id="519541"/>
    <lineage>
        <taxon>Eukaryota</taxon>
        <taxon>Metazoa</taxon>
        <taxon>Porifera</taxon>
        <taxon>Demospongiae</taxon>
        <taxon>Heteroscleromorpha</taxon>
        <taxon>Tetractinellida</taxon>
        <taxon>Astrophorina</taxon>
        <taxon>Geodiidae</taxon>
        <taxon>Geodia</taxon>
    </lineage>
</organism>
<evidence type="ECO:0000313" key="2">
    <source>
        <dbReference type="Proteomes" id="UP001174909"/>
    </source>
</evidence>
<dbReference type="AlphaFoldDB" id="A0AA35WDI1"/>
<sequence>MDQFKNEDQPMTVTATAQITCESSGSYGSVDATRYCMVITGVGGNFLRFGQNQSNETDVNLRSVITLH</sequence>
<accession>A0AA35WDI1</accession>
<name>A0AA35WDI1_GEOBA</name>